<dbReference type="EMBL" id="FOLB01000005">
    <property type="protein sequence ID" value="SFC32504.1"/>
    <property type="molecule type" value="Genomic_DNA"/>
</dbReference>
<name>A0A1I1I8L4_9ACTN</name>
<feature type="region of interest" description="Disordered" evidence="1">
    <location>
        <begin position="64"/>
        <end position="100"/>
    </location>
</feature>
<accession>A0A1I1I8L4</accession>
<dbReference type="STRING" id="574651.SAMN04487968_105183"/>
<protein>
    <submittedName>
        <fullName evidence="2">Uncharacterized protein</fullName>
    </submittedName>
</protein>
<evidence type="ECO:0000256" key="1">
    <source>
        <dbReference type="SAM" id="MobiDB-lite"/>
    </source>
</evidence>
<gene>
    <name evidence="2" type="ORF">SAMN04487968_105183</name>
</gene>
<evidence type="ECO:0000313" key="3">
    <source>
        <dbReference type="Proteomes" id="UP000198832"/>
    </source>
</evidence>
<keyword evidence="3" id="KW-1185">Reference proteome</keyword>
<feature type="compositionally biased region" description="Basic and acidic residues" evidence="1">
    <location>
        <begin position="64"/>
        <end position="90"/>
    </location>
</feature>
<evidence type="ECO:0000313" key="2">
    <source>
        <dbReference type="EMBL" id="SFC32504.1"/>
    </source>
</evidence>
<organism evidence="2 3">
    <name type="scientific">Nocardioides terrae</name>
    <dbReference type="NCBI Taxonomy" id="574651"/>
    <lineage>
        <taxon>Bacteria</taxon>
        <taxon>Bacillati</taxon>
        <taxon>Actinomycetota</taxon>
        <taxon>Actinomycetes</taxon>
        <taxon>Propionibacteriales</taxon>
        <taxon>Nocardioidaceae</taxon>
        <taxon>Nocardioides</taxon>
    </lineage>
</organism>
<dbReference type="RefSeq" id="WP_091122629.1">
    <property type="nucleotide sequence ID" value="NZ_FOLB01000005.1"/>
</dbReference>
<dbReference type="AlphaFoldDB" id="A0A1I1I8L4"/>
<proteinExistence type="predicted"/>
<dbReference type="Proteomes" id="UP000198832">
    <property type="component" value="Unassembled WGS sequence"/>
</dbReference>
<sequence length="115" mass="12868">MAERDAMPAAEWEPALDRLELQVSRAEQLGVTDADLDLRLPAALSTIPRYLLDRAQSLVERHQRLVGERSGQARHDERPIDTRTLHDRVGHLTTGARSPVSPDFLEALQVELPAD</sequence>
<reference evidence="2 3" key="1">
    <citation type="submission" date="2016-10" db="EMBL/GenBank/DDBJ databases">
        <authorList>
            <person name="de Groot N.N."/>
        </authorList>
    </citation>
    <scope>NUCLEOTIDE SEQUENCE [LARGE SCALE GENOMIC DNA]</scope>
    <source>
        <strain evidence="2 3">CGMCC 1.7056</strain>
    </source>
</reference>